<comment type="caution">
    <text evidence="2">The sequence shown here is derived from an EMBL/GenBank/DDBJ whole genome shotgun (WGS) entry which is preliminary data.</text>
</comment>
<dbReference type="RefSeq" id="WP_146462325.1">
    <property type="nucleotide sequence ID" value="NZ_SJPW01000010.1"/>
</dbReference>
<name>A0A5C6E821_9BACT</name>
<evidence type="ECO:0000256" key="1">
    <source>
        <dbReference type="SAM" id="Phobius"/>
    </source>
</evidence>
<dbReference type="Proteomes" id="UP000318288">
    <property type="component" value="Unassembled WGS sequence"/>
</dbReference>
<reference evidence="2 3" key="1">
    <citation type="submission" date="2019-02" db="EMBL/GenBank/DDBJ databases">
        <title>Deep-cultivation of Planctomycetes and their phenomic and genomic characterization uncovers novel biology.</title>
        <authorList>
            <person name="Wiegand S."/>
            <person name="Jogler M."/>
            <person name="Boedeker C."/>
            <person name="Pinto D."/>
            <person name="Vollmers J."/>
            <person name="Rivas-Marin E."/>
            <person name="Kohn T."/>
            <person name="Peeters S.H."/>
            <person name="Heuer A."/>
            <person name="Rast P."/>
            <person name="Oberbeckmann S."/>
            <person name="Bunk B."/>
            <person name="Jeske O."/>
            <person name="Meyerdierks A."/>
            <person name="Storesund J.E."/>
            <person name="Kallscheuer N."/>
            <person name="Luecker S."/>
            <person name="Lage O.M."/>
            <person name="Pohl T."/>
            <person name="Merkel B.J."/>
            <person name="Hornburger P."/>
            <person name="Mueller R.-W."/>
            <person name="Bruemmer F."/>
            <person name="Labrenz M."/>
            <person name="Spormann A.M."/>
            <person name="Op Den Camp H."/>
            <person name="Overmann J."/>
            <person name="Amann R."/>
            <person name="Jetten M.S.M."/>
            <person name="Mascher T."/>
            <person name="Medema M.H."/>
            <person name="Devos D.P."/>
            <person name="Kaster A.-K."/>
            <person name="Ovreas L."/>
            <person name="Rohde M."/>
            <person name="Galperin M.Y."/>
            <person name="Jogler C."/>
        </authorList>
    </citation>
    <scope>NUCLEOTIDE SEQUENCE [LARGE SCALE GENOMIC DNA]</scope>
    <source>
        <strain evidence="2 3">Poly51</strain>
    </source>
</reference>
<gene>
    <name evidence="2" type="ORF">Poly51_59340</name>
</gene>
<proteinExistence type="predicted"/>
<keyword evidence="1" id="KW-0812">Transmembrane</keyword>
<keyword evidence="1" id="KW-0472">Membrane</keyword>
<keyword evidence="3" id="KW-1185">Reference proteome</keyword>
<dbReference type="EMBL" id="SJPW01000010">
    <property type="protein sequence ID" value="TWU44665.1"/>
    <property type="molecule type" value="Genomic_DNA"/>
</dbReference>
<sequence>MNLNPYAPADLETPSGPPNAPRRFRLRLIPAGIIGTIGSISFIGSLGVTVYFLYLLLVPSDAPSISDPRVYGPLVRFPIATFASGLWVASAVCIWHRRYWVGVAMLLAGGVIGQLPDMILDQ</sequence>
<feature type="transmembrane region" description="Helical" evidence="1">
    <location>
        <begin position="74"/>
        <end position="92"/>
    </location>
</feature>
<keyword evidence="1" id="KW-1133">Transmembrane helix</keyword>
<evidence type="ECO:0000313" key="2">
    <source>
        <dbReference type="EMBL" id="TWU44665.1"/>
    </source>
</evidence>
<dbReference type="AlphaFoldDB" id="A0A5C6E821"/>
<organism evidence="2 3">
    <name type="scientific">Rubripirellula tenax</name>
    <dbReference type="NCBI Taxonomy" id="2528015"/>
    <lineage>
        <taxon>Bacteria</taxon>
        <taxon>Pseudomonadati</taxon>
        <taxon>Planctomycetota</taxon>
        <taxon>Planctomycetia</taxon>
        <taxon>Pirellulales</taxon>
        <taxon>Pirellulaceae</taxon>
        <taxon>Rubripirellula</taxon>
    </lineage>
</organism>
<accession>A0A5C6E821</accession>
<evidence type="ECO:0000313" key="3">
    <source>
        <dbReference type="Proteomes" id="UP000318288"/>
    </source>
</evidence>
<feature type="transmembrane region" description="Helical" evidence="1">
    <location>
        <begin position="28"/>
        <end position="54"/>
    </location>
</feature>
<protein>
    <submittedName>
        <fullName evidence="2">Uncharacterized protein</fullName>
    </submittedName>
</protein>
<feature type="transmembrane region" description="Helical" evidence="1">
    <location>
        <begin position="99"/>
        <end position="116"/>
    </location>
</feature>